<dbReference type="RefSeq" id="WP_277458143.1">
    <property type="nucleotide sequence ID" value="NZ_CP104311.1"/>
</dbReference>
<protein>
    <submittedName>
        <fullName evidence="1">DUF3313 domain-containing protein</fullName>
    </submittedName>
</protein>
<dbReference type="Pfam" id="PF11769">
    <property type="entry name" value="DUF3313"/>
    <property type="match status" value="1"/>
</dbReference>
<name>A0ABZ2F7N7_METCP</name>
<evidence type="ECO:0000313" key="2">
    <source>
        <dbReference type="Proteomes" id="UP001359308"/>
    </source>
</evidence>
<sequence>MKTKSALAAARGFQGILSVIAGIGLLLVAGCATTQKAELKPGNLKCAFLGSDCSKLSPGPEEGAALRYNYPKAEWTRYNKVLVSPVTFWGGDTTPVPTLDQQELVNYFNEKLREKIGEKMQLADRPGPGVLKLEVAMTDAETATPMLRSISMIVPQAHMLSNLKYLATGTFPFVGGAQAEAKVTDSVTGQTLALAVDRRIGGGSFTSGFQWQWGDAQNAIDAWCERAANKLSAWTSGTEKPQP</sequence>
<dbReference type="PROSITE" id="PS51257">
    <property type="entry name" value="PROKAR_LIPOPROTEIN"/>
    <property type="match status" value="1"/>
</dbReference>
<dbReference type="Proteomes" id="UP001359308">
    <property type="component" value="Chromosome"/>
</dbReference>
<accession>A0ABZ2F7N7</accession>
<gene>
    <name evidence="1" type="ORF">N4J17_02055</name>
</gene>
<dbReference type="EMBL" id="CP104311">
    <property type="protein sequence ID" value="WWF02425.1"/>
    <property type="molecule type" value="Genomic_DNA"/>
</dbReference>
<organism evidence="1 2">
    <name type="scientific">Methylococcus capsulatus</name>
    <dbReference type="NCBI Taxonomy" id="414"/>
    <lineage>
        <taxon>Bacteria</taxon>
        <taxon>Pseudomonadati</taxon>
        <taxon>Pseudomonadota</taxon>
        <taxon>Gammaproteobacteria</taxon>
        <taxon>Methylococcales</taxon>
        <taxon>Methylococcaceae</taxon>
        <taxon>Methylococcus</taxon>
    </lineage>
</organism>
<dbReference type="InterPro" id="IPR021747">
    <property type="entry name" value="DUF3313"/>
</dbReference>
<proteinExistence type="predicted"/>
<keyword evidence="2" id="KW-1185">Reference proteome</keyword>
<evidence type="ECO:0000313" key="1">
    <source>
        <dbReference type="EMBL" id="WWF02425.1"/>
    </source>
</evidence>
<reference evidence="1 2" key="1">
    <citation type="submission" date="2022-09" db="EMBL/GenBank/DDBJ databases">
        <authorList>
            <person name="Giprobiosintez L."/>
        </authorList>
    </citation>
    <scope>NUCLEOTIDE SEQUENCE [LARGE SCALE GENOMIC DNA]</scope>
    <source>
        <strain evidence="2">VKPM-B-12549 (GBS-15)</strain>
    </source>
</reference>